<dbReference type="Gramene" id="TVU11477">
    <property type="protein sequence ID" value="TVU11477"/>
    <property type="gene ID" value="EJB05_45065"/>
</dbReference>
<evidence type="ECO:0000313" key="3">
    <source>
        <dbReference type="Proteomes" id="UP000324897"/>
    </source>
</evidence>
<organism evidence="2 3">
    <name type="scientific">Eragrostis curvula</name>
    <name type="common">weeping love grass</name>
    <dbReference type="NCBI Taxonomy" id="38414"/>
    <lineage>
        <taxon>Eukaryota</taxon>
        <taxon>Viridiplantae</taxon>
        <taxon>Streptophyta</taxon>
        <taxon>Embryophyta</taxon>
        <taxon>Tracheophyta</taxon>
        <taxon>Spermatophyta</taxon>
        <taxon>Magnoliopsida</taxon>
        <taxon>Liliopsida</taxon>
        <taxon>Poales</taxon>
        <taxon>Poaceae</taxon>
        <taxon>PACMAD clade</taxon>
        <taxon>Chloridoideae</taxon>
        <taxon>Eragrostideae</taxon>
        <taxon>Eragrostidinae</taxon>
        <taxon>Eragrostis</taxon>
    </lineage>
</organism>
<dbReference type="Gene3D" id="3.40.50.2000">
    <property type="entry name" value="Glycogen Phosphorylase B"/>
    <property type="match status" value="1"/>
</dbReference>
<dbReference type="SUPFAM" id="SSF53756">
    <property type="entry name" value="UDP-Glycosyltransferase/glycogen phosphorylase"/>
    <property type="match status" value="1"/>
</dbReference>
<accession>A0A5J9TJY2</accession>
<reference evidence="2 3" key="1">
    <citation type="journal article" date="2019" name="Sci. Rep.">
        <title>A high-quality genome of Eragrostis curvula grass provides insights into Poaceae evolution and supports new strategies to enhance forage quality.</title>
        <authorList>
            <person name="Carballo J."/>
            <person name="Santos B.A.C.M."/>
            <person name="Zappacosta D."/>
            <person name="Garbus I."/>
            <person name="Selva J.P."/>
            <person name="Gallo C.A."/>
            <person name="Diaz A."/>
            <person name="Albertini E."/>
            <person name="Caccamo M."/>
            <person name="Echenique V."/>
        </authorList>
    </citation>
    <scope>NUCLEOTIDE SEQUENCE [LARGE SCALE GENOMIC DNA]</scope>
    <source>
        <strain evidence="3">cv. Victoria</strain>
        <tissue evidence="2">Leaf</tissue>
    </source>
</reference>
<proteinExistence type="predicted"/>
<keyword evidence="3" id="KW-1185">Reference proteome</keyword>
<dbReference type="Proteomes" id="UP000324897">
    <property type="component" value="Chromosome 3"/>
</dbReference>
<evidence type="ECO:0000256" key="1">
    <source>
        <dbReference type="SAM" id="MobiDB-lite"/>
    </source>
</evidence>
<protein>
    <submittedName>
        <fullName evidence="2">Uncharacterized protein</fullName>
    </submittedName>
</protein>
<comment type="caution">
    <text evidence="2">The sequence shown here is derived from an EMBL/GenBank/DDBJ whole genome shotgun (WGS) entry which is preliminary data.</text>
</comment>
<evidence type="ECO:0000313" key="2">
    <source>
        <dbReference type="EMBL" id="TVU11477.1"/>
    </source>
</evidence>
<name>A0A5J9TJY2_9POAL</name>
<feature type="region of interest" description="Disordered" evidence="1">
    <location>
        <begin position="164"/>
        <end position="193"/>
    </location>
</feature>
<feature type="region of interest" description="Disordered" evidence="1">
    <location>
        <begin position="32"/>
        <end position="57"/>
    </location>
</feature>
<dbReference type="AlphaFoldDB" id="A0A5J9TJY2"/>
<sequence length="193" mass="20474">MGHLVPFARLAVTLSKRHGCGVSLVQALPTVSSSRGHRGGLRGPGSSASSPHRPPCSPVAFKAHFSAHRRTRACTASRGRPSVPHGAEGRLGYAGKRRCLRPPAEEAAPANEQGRSYVSWLQRQPPRSVVYVSIGSRKARESRSASSPPVQKCAVTGSCEPLRVELGDGGGAQRRASAGMAEFRRPRGGALRR</sequence>
<gene>
    <name evidence="2" type="ORF">EJB05_45065</name>
</gene>
<dbReference type="EMBL" id="RWGY01000039">
    <property type="protein sequence ID" value="TVU11477.1"/>
    <property type="molecule type" value="Genomic_DNA"/>
</dbReference>
<feature type="non-terminal residue" evidence="2">
    <location>
        <position position="1"/>
    </location>
</feature>